<dbReference type="SUPFAM" id="SSF57850">
    <property type="entry name" value="RING/U-box"/>
    <property type="match status" value="1"/>
</dbReference>
<evidence type="ECO:0000256" key="7">
    <source>
        <dbReference type="ARBA" id="ARBA00023136"/>
    </source>
</evidence>
<dbReference type="GO" id="GO:0005783">
    <property type="term" value="C:endoplasmic reticulum"/>
    <property type="evidence" value="ECO:0007669"/>
    <property type="project" value="TreeGrafter"/>
</dbReference>
<evidence type="ECO:0000259" key="9">
    <source>
        <dbReference type="PROSITE" id="PS50089"/>
    </source>
</evidence>
<keyword evidence="5" id="KW-0862">Zinc</keyword>
<feature type="domain" description="CUE" evidence="10">
    <location>
        <begin position="124"/>
        <end position="166"/>
    </location>
</feature>
<keyword evidence="12" id="KW-1185">Reference proteome</keyword>
<proteinExistence type="predicted"/>
<dbReference type="Pfam" id="PF13639">
    <property type="entry name" value="zf-RING_2"/>
    <property type="match status" value="1"/>
</dbReference>
<dbReference type="Gene3D" id="1.10.8.10">
    <property type="entry name" value="DNA helicase RuvA subunit, C-terminal domain"/>
    <property type="match status" value="1"/>
</dbReference>
<dbReference type="InterPro" id="IPR001841">
    <property type="entry name" value="Znf_RING"/>
</dbReference>
<evidence type="ECO:0000256" key="2">
    <source>
        <dbReference type="ARBA" id="ARBA00022692"/>
    </source>
</evidence>
<evidence type="ECO:0000313" key="11">
    <source>
        <dbReference type="EMBL" id="KIH64496.1"/>
    </source>
</evidence>
<keyword evidence="3" id="KW-0479">Metal-binding</keyword>
<dbReference type="GO" id="GO:0008270">
    <property type="term" value="F:zinc ion binding"/>
    <property type="evidence" value="ECO:0007669"/>
    <property type="project" value="UniProtKB-KW"/>
</dbReference>
<dbReference type="GO" id="GO:0030968">
    <property type="term" value="P:endoplasmic reticulum unfolded protein response"/>
    <property type="evidence" value="ECO:0007669"/>
    <property type="project" value="TreeGrafter"/>
</dbReference>
<dbReference type="GO" id="GO:0070936">
    <property type="term" value="P:protein K48-linked ubiquitination"/>
    <property type="evidence" value="ECO:0007669"/>
    <property type="project" value="TreeGrafter"/>
</dbReference>
<protein>
    <submittedName>
        <fullName evidence="11">CUE domain protein</fullName>
    </submittedName>
</protein>
<dbReference type="GO" id="GO:0043130">
    <property type="term" value="F:ubiquitin binding"/>
    <property type="evidence" value="ECO:0007669"/>
    <property type="project" value="InterPro"/>
</dbReference>
<dbReference type="GO" id="GO:0016020">
    <property type="term" value="C:membrane"/>
    <property type="evidence" value="ECO:0007669"/>
    <property type="project" value="UniProtKB-SubCell"/>
</dbReference>
<evidence type="ECO:0000256" key="1">
    <source>
        <dbReference type="ARBA" id="ARBA00004141"/>
    </source>
</evidence>
<dbReference type="PANTHER" id="PTHR15067">
    <property type="entry name" value="E3 UBIQUITIN-PROTEIN LIGASE RNF8"/>
    <property type="match status" value="1"/>
</dbReference>
<evidence type="ECO:0000259" key="10">
    <source>
        <dbReference type="PROSITE" id="PS51140"/>
    </source>
</evidence>
<evidence type="ECO:0000256" key="5">
    <source>
        <dbReference type="ARBA" id="ARBA00022833"/>
    </source>
</evidence>
<dbReference type="GO" id="GO:0000151">
    <property type="term" value="C:ubiquitin ligase complex"/>
    <property type="evidence" value="ECO:0007669"/>
    <property type="project" value="TreeGrafter"/>
</dbReference>
<name>A0A0C2H539_9BILA</name>
<dbReference type="PANTHER" id="PTHR15067:SF5">
    <property type="entry name" value="E3 UBIQUITIN-PROTEIN LIGASE AMFR"/>
    <property type="match status" value="1"/>
</dbReference>
<keyword evidence="7" id="KW-0472">Membrane</keyword>
<dbReference type="GO" id="GO:0005829">
    <property type="term" value="C:cytosol"/>
    <property type="evidence" value="ECO:0007669"/>
    <property type="project" value="TreeGrafter"/>
</dbReference>
<evidence type="ECO:0000256" key="4">
    <source>
        <dbReference type="ARBA" id="ARBA00022771"/>
    </source>
</evidence>
<dbReference type="AlphaFoldDB" id="A0A0C2H539"/>
<dbReference type="InterPro" id="IPR013083">
    <property type="entry name" value="Znf_RING/FYVE/PHD"/>
</dbReference>
<dbReference type="GO" id="GO:0061630">
    <property type="term" value="F:ubiquitin protein ligase activity"/>
    <property type="evidence" value="ECO:0007669"/>
    <property type="project" value="TreeGrafter"/>
</dbReference>
<dbReference type="PROSITE" id="PS50089">
    <property type="entry name" value="ZF_RING_2"/>
    <property type="match status" value="1"/>
</dbReference>
<keyword evidence="6" id="KW-1133">Transmembrane helix</keyword>
<sequence>MPYCRSGRHLQRPRMEKVPKVARVQSTYPNEMAEEREFCTVCGKNLGLSRRHPCGHQFHDRCLMWWMAQNGSYPACRRAVSAPPPMNQQPPASPGSTTTSDLAEVLVFYGCHSSPSNSVRHDSQLTGMAHQVNEVFPQIIIKTIIEDLRVSGSTQATIENNLEGRIGFIAGILGNEDGEQT</sequence>
<dbReference type="GO" id="GO:0006511">
    <property type="term" value="P:ubiquitin-dependent protein catabolic process"/>
    <property type="evidence" value="ECO:0007669"/>
    <property type="project" value="TreeGrafter"/>
</dbReference>
<reference evidence="11 12" key="1">
    <citation type="submission" date="2013-12" db="EMBL/GenBank/DDBJ databases">
        <title>Draft genome of the parsitic nematode Ancylostoma duodenale.</title>
        <authorList>
            <person name="Mitreva M."/>
        </authorList>
    </citation>
    <scope>NUCLEOTIDE SEQUENCE [LARGE SCALE GENOMIC DNA]</scope>
    <source>
        <strain evidence="11 12">Zhejiang</strain>
    </source>
</reference>
<dbReference type="InterPro" id="IPR003892">
    <property type="entry name" value="CUE"/>
</dbReference>
<dbReference type="PROSITE" id="PS51140">
    <property type="entry name" value="CUE"/>
    <property type="match status" value="1"/>
</dbReference>
<gene>
    <name evidence="11" type="ORF">ANCDUO_05190</name>
</gene>
<feature type="domain" description="RING-type" evidence="9">
    <location>
        <begin position="39"/>
        <end position="77"/>
    </location>
</feature>
<evidence type="ECO:0000256" key="6">
    <source>
        <dbReference type="ARBA" id="ARBA00022989"/>
    </source>
</evidence>
<evidence type="ECO:0000256" key="3">
    <source>
        <dbReference type="ARBA" id="ARBA00022723"/>
    </source>
</evidence>
<dbReference type="Proteomes" id="UP000054047">
    <property type="component" value="Unassembled WGS sequence"/>
</dbReference>
<comment type="subcellular location">
    <subcellularLocation>
        <location evidence="1">Membrane</location>
        <topology evidence="1">Multi-pass membrane protein</topology>
    </subcellularLocation>
</comment>
<dbReference type="OrthoDB" id="5855114at2759"/>
<accession>A0A0C2H539</accession>
<organism evidence="11 12">
    <name type="scientific">Ancylostoma duodenale</name>
    <dbReference type="NCBI Taxonomy" id="51022"/>
    <lineage>
        <taxon>Eukaryota</taxon>
        <taxon>Metazoa</taxon>
        <taxon>Ecdysozoa</taxon>
        <taxon>Nematoda</taxon>
        <taxon>Chromadorea</taxon>
        <taxon>Rhabditida</taxon>
        <taxon>Rhabditina</taxon>
        <taxon>Rhabditomorpha</taxon>
        <taxon>Strongyloidea</taxon>
        <taxon>Ancylostomatidae</taxon>
        <taxon>Ancylostomatinae</taxon>
        <taxon>Ancylostoma</taxon>
    </lineage>
</organism>
<keyword evidence="2" id="KW-0812">Transmembrane</keyword>
<evidence type="ECO:0000256" key="8">
    <source>
        <dbReference type="PROSITE-ProRule" id="PRU00175"/>
    </source>
</evidence>
<keyword evidence="4 8" id="KW-0863">Zinc-finger</keyword>
<dbReference type="EMBL" id="KN728031">
    <property type="protein sequence ID" value="KIH64496.1"/>
    <property type="molecule type" value="Genomic_DNA"/>
</dbReference>
<evidence type="ECO:0000313" key="12">
    <source>
        <dbReference type="Proteomes" id="UP000054047"/>
    </source>
</evidence>
<dbReference type="Gene3D" id="3.30.40.10">
    <property type="entry name" value="Zinc/RING finger domain, C3HC4 (zinc finger)"/>
    <property type="match status" value="1"/>
</dbReference>